<dbReference type="InterPro" id="IPR003323">
    <property type="entry name" value="OTU_dom"/>
</dbReference>
<sequence>MDHDLRALYEILDCQIVKGKPEDEFRGYFSTLERKYENQKQFIRSLECNSHVGLEEDKLLNALIPEDLPSSADKIYKAVKTTGNGNCLYNAVSFALVGDESYAILWRLLVALELDINVSFYAQHPKFTYFPSGCCHPNTVFTLCLTRRSNDIFHDSAQNRELAVFSEARNASKPKEWSGYFQVSALTVVLARPVFLSYPDCPSWTRDFVHGIIYPRMAKFSSETVFLLWTREGSDDRPGAWFEPNHFVPLFSITRNGKGQNMIEQMAQVGSLKKKVMPPQVAGEIPKVKTSKTDDKGTNNGIKRGCLKHWFSKQGKFIKETKERRFSHLILRWDLAKDPKLEKKILTAFTIVAIERPFDDYETFCALQNLNGADLGETYTARSACTEFLHHISDILKEETGVKLRESNFISVMADGGTDFGILEEVLVYVCYLDWKLGKPVSDSGHDSV</sequence>
<dbReference type="InterPro" id="IPR047273">
    <property type="entry name" value="VRTN_OTU_dom"/>
</dbReference>
<dbReference type="STRING" id="46731.A0A3M6UBH0"/>
<evidence type="ECO:0000259" key="1">
    <source>
        <dbReference type="PROSITE" id="PS50802"/>
    </source>
</evidence>
<evidence type="ECO:0000313" key="3">
    <source>
        <dbReference type="Proteomes" id="UP000275408"/>
    </source>
</evidence>
<feature type="domain" description="OTU" evidence="1">
    <location>
        <begin position="76"/>
        <end position="253"/>
    </location>
</feature>
<accession>A0A3M6UBH0</accession>
<reference evidence="2 3" key="1">
    <citation type="journal article" date="2018" name="Sci. Rep.">
        <title>Comparative analysis of the Pocillopora damicornis genome highlights role of immune system in coral evolution.</title>
        <authorList>
            <person name="Cunning R."/>
            <person name="Bay R.A."/>
            <person name="Gillette P."/>
            <person name="Baker A.C."/>
            <person name="Traylor-Knowles N."/>
        </authorList>
    </citation>
    <scope>NUCLEOTIDE SEQUENCE [LARGE SCALE GENOMIC DNA]</scope>
    <source>
        <strain evidence="2">RSMAS</strain>
        <tissue evidence="2">Whole animal</tissue>
    </source>
</reference>
<dbReference type="EMBL" id="RCHS01001867">
    <property type="protein sequence ID" value="RMX51010.1"/>
    <property type="molecule type" value="Genomic_DNA"/>
</dbReference>
<name>A0A3M6UBH0_POCDA</name>
<proteinExistence type="predicted"/>
<dbReference type="AlphaFoldDB" id="A0A3M6UBH0"/>
<organism evidence="2 3">
    <name type="scientific">Pocillopora damicornis</name>
    <name type="common">Cauliflower coral</name>
    <name type="synonym">Millepora damicornis</name>
    <dbReference type="NCBI Taxonomy" id="46731"/>
    <lineage>
        <taxon>Eukaryota</taxon>
        <taxon>Metazoa</taxon>
        <taxon>Cnidaria</taxon>
        <taxon>Anthozoa</taxon>
        <taxon>Hexacorallia</taxon>
        <taxon>Scleractinia</taxon>
        <taxon>Astrocoeniina</taxon>
        <taxon>Pocilloporidae</taxon>
        <taxon>Pocillopora</taxon>
    </lineage>
</organism>
<protein>
    <recommendedName>
        <fullName evidence="1">OTU domain-containing protein</fullName>
    </recommendedName>
</protein>
<dbReference type="CDD" id="cd22791">
    <property type="entry name" value="OTU_VRTN"/>
    <property type="match status" value="1"/>
</dbReference>
<gene>
    <name evidence="2" type="ORF">pdam_00013925</name>
</gene>
<dbReference type="Gene3D" id="3.90.70.80">
    <property type="match status" value="1"/>
</dbReference>
<dbReference type="PANTHER" id="PTHR46880:SF5">
    <property type="entry name" value="DUF4371 DOMAIN-CONTAINING PROTEIN"/>
    <property type="match status" value="1"/>
</dbReference>
<comment type="caution">
    <text evidence="2">The sequence shown here is derived from an EMBL/GenBank/DDBJ whole genome shotgun (WGS) entry which is preliminary data.</text>
</comment>
<evidence type="ECO:0000313" key="2">
    <source>
        <dbReference type="EMBL" id="RMX51010.1"/>
    </source>
</evidence>
<keyword evidence="3" id="KW-1185">Reference proteome</keyword>
<dbReference type="Proteomes" id="UP000275408">
    <property type="component" value="Unassembled WGS sequence"/>
</dbReference>
<dbReference type="PANTHER" id="PTHR46880">
    <property type="entry name" value="RAS-ASSOCIATING DOMAIN-CONTAINING PROTEIN"/>
    <property type="match status" value="1"/>
</dbReference>
<dbReference type="PROSITE" id="PS50802">
    <property type="entry name" value="OTU"/>
    <property type="match status" value="1"/>
</dbReference>